<dbReference type="PROSITE" id="PS50082">
    <property type="entry name" value="WD_REPEATS_2"/>
    <property type="match status" value="6"/>
</dbReference>
<organism evidence="4 5">
    <name type="scientific">Oopsacas minuta</name>
    <dbReference type="NCBI Taxonomy" id="111878"/>
    <lineage>
        <taxon>Eukaryota</taxon>
        <taxon>Metazoa</taxon>
        <taxon>Porifera</taxon>
        <taxon>Hexactinellida</taxon>
        <taxon>Hexasterophora</taxon>
        <taxon>Lyssacinosida</taxon>
        <taxon>Leucopsacidae</taxon>
        <taxon>Oopsacas</taxon>
    </lineage>
</organism>
<evidence type="ECO:0000313" key="4">
    <source>
        <dbReference type="EMBL" id="KAI6660718.1"/>
    </source>
</evidence>
<reference evidence="4 5" key="1">
    <citation type="journal article" date="2023" name="BMC Biol.">
        <title>The compact genome of the sponge Oopsacas minuta (Hexactinellida) is lacking key metazoan core genes.</title>
        <authorList>
            <person name="Santini S."/>
            <person name="Schenkelaars Q."/>
            <person name="Jourda C."/>
            <person name="Duchesne M."/>
            <person name="Belahbib H."/>
            <person name="Rocher C."/>
            <person name="Selva M."/>
            <person name="Riesgo A."/>
            <person name="Vervoort M."/>
            <person name="Leys S.P."/>
            <person name="Kodjabachian L."/>
            <person name="Le Bivic A."/>
            <person name="Borchiellini C."/>
            <person name="Claverie J.M."/>
            <person name="Renard E."/>
        </authorList>
    </citation>
    <scope>NUCLEOTIDE SEQUENCE [LARGE SCALE GENOMIC DNA]</scope>
    <source>
        <strain evidence="4">SPO-2</strain>
    </source>
</reference>
<evidence type="ECO:0000256" key="2">
    <source>
        <dbReference type="ARBA" id="ARBA00022737"/>
    </source>
</evidence>
<evidence type="ECO:0000313" key="5">
    <source>
        <dbReference type="Proteomes" id="UP001165289"/>
    </source>
</evidence>
<proteinExistence type="predicted"/>
<comment type="caution">
    <text evidence="4">The sequence shown here is derived from an EMBL/GenBank/DDBJ whole genome shotgun (WGS) entry which is preliminary data.</text>
</comment>
<dbReference type="AlphaFoldDB" id="A0AAV7KHZ2"/>
<evidence type="ECO:0000256" key="1">
    <source>
        <dbReference type="ARBA" id="ARBA00022574"/>
    </source>
</evidence>
<accession>A0AAV7KHZ2</accession>
<gene>
    <name evidence="4" type="ORF">LOD99_10299</name>
</gene>
<dbReference type="PRINTS" id="PR00320">
    <property type="entry name" value="GPROTEINBRPT"/>
</dbReference>
<dbReference type="GO" id="GO:0046540">
    <property type="term" value="C:U4/U6 x U5 tri-snRNP complex"/>
    <property type="evidence" value="ECO:0007669"/>
    <property type="project" value="TreeGrafter"/>
</dbReference>
<dbReference type="Gene3D" id="2.130.10.10">
    <property type="entry name" value="YVTN repeat-like/Quinoprotein amine dehydrogenase"/>
    <property type="match status" value="2"/>
</dbReference>
<dbReference type="GO" id="GO:0030621">
    <property type="term" value="F:U4 snRNA binding"/>
    <property type="evidence" value="ECO:0007669"/>
    <property type="project" value="TreeGrafter"/>
</dbReference>
<dbReference type="InterPro" id="IPR019775">
    <property type="entry name" value="WD40_repeat_CS"/>
</dbReference>
<dbReference type="Pfam" id="PF00400">
    <property type="entry name" value="WD40"/>
    <property type="match status" value="7"/>
</dbReference>
<feature type="repeat" description="WD" evidence="3">
    <location>
        <begin position="17"/>
        <end position="58"/>
    </location>
</feature>
<dbReference type="InterPro" id="IPR015943">
    <property type="entry name" value="WD40/YVTN_repeat-like_dom_sf"/>
</dbReference>
<dbReference type="SUPFAM" id="SSF50978">
    <property type="entry name" value="WD40 repeat-like"/>
    <property type="match status" value="1"/>
</dbReference>
<evidence type="ECO:0000256" key="3">
    <source>
        <dbReference type="PROSITE-ProRule" id="PRU00221"/>
    </source>
</evidence>
<dbReference type="PROSITE" id="PS50294">
    <property type="entry name" value="WD_REPEATS_REGION"/>
    <property type="match status" value="5"/>
</dbReference>
<feature type="repeat" description="WD" evidence="3">
    <location>
        <begin position="100"/>
        <end position="141"/>
    </location>
</feature>
<dbReference type="SMART" id="SM00320">
    <property type="entry name" value="WD40"/>
    <property type="match status" value="7"/>
</dbReference>
<dbReference type="EMBL" id="JAKMXF010000027">
    <property type="protein sequence ID" value="KAI6660718.1"/>
    <property type="molecule type" value="Genomic_DNA"/>
</dbReference>
<dbReference type="CDD" id="cd00200">
    <property type="entry name" value="WD40"/>
    <property type="match status" value="1"/>
</dbReference>
<feature type="repeat" description="WD" evidence="3">
    <location>
        <begin position="59"/>
        <end position="100"/>
    </location>
</feature>
<dbReference type="InterPro" id="IPR001680">
    <property type="entry name" value="WD40_rpt"/>
</dbReference>
<keyword evidence="5" id="KW-1185">Reference proteome</keyword>
<sequence length="305" mass="33434">MGGKDSKPFSGKLYRILVGHSAAVTSVSFSPNNRYIATCSADQSAILWDLRTFNPIRTLHGHSQEVTGCCFSHDSKMLVTCSNDRTLRTWRIDSGEAHRLSSHTKVVTHVTCHPSTMKIVSSSADRLVILWDLTEGKLSKKKMTGHKDTVYQAHFSPDGVLIASCSADRSIILWSASSGKQVLSIKDGGSQIMSCPFSPDGTLLACMVDGGRVRVWNHIHTHVVNTLKASETLSVRACAFLPDNNRIVTGSADRCIMLWTAREDRSTPLMLIQEAHAAEITSVQFSSNGKFLASSSLDEQVKIWV</sequence>
<name>A0AAV7KHZ2_9METZ</name>
<dbReference type="PANTHER" id="PTHR19846:SF0">
    <property type="entry name" value="PRE-MRNA PROCESSING FACTOR 4"/>
    <property type="match status" value="1"/>
</dbReference>
<protein>
    <submittedName>
        <fullName evidence="4">Vegetative incompatibility protein HET-E-1-like</fullName>
    </submittedName>
</protein>
<keyword evidence="2" id="KW-0677">Repeat</keyword>
<feature type="repeat" description="WD" evidence="3">
    <location>
        <begin position="273"/>
        <end position="305"/>
    </location>
</feature>
<feature type="repeat" description="WD" evidence="3">
    <location>
        <begin position="143"/>
        <end position="184"/>
    </location>
</feature>
<keyword evidence="1 3" id="KW-0853">WD repeat</keyword>
<dbReference type="GO" id="GO:0000398">
    <property type="term" value="P:mRNA splicing, via spliceosome"/>
    <property type="evidence" value="ECO:0007669"/>
    <property type="project" value="TreeGrafter"/>
</dbReference>
<dbReference type="PROSITE" id="PS00678">
    <property type="entry name" value="WD_REPEATS_1"/>
    <property type="match status" value="2"/>
</dbReference>
<dbReference type="GO" id="GO:0017070">
    <property type="term" value="F:U6 snRNA binding"/>
    <property type="evidence" value="ECO:0007669"/>
    <property type="project" value="TreeGrafter"/>
</dbReference>
<dbReference type="InterPro" id="IPR020472">
    <property type="entry name" value="WD40_PAC1"/>
</dbReference>
<dbReference type="Proteomes" id="UP001165289">
    <property type="component" value="Unassembled WGS sequence"/>
</dbReference>
<feature type="repeat" description="WD" evidence="3">
    <location>
        <begin position="228"/>
        <end position="269"/>
    </location>
</feature>
<dbReference type="InterPro" id="IPR036322">
    <property type="entry name" value="WD40_repeat_dom_sf"/>
</dbReference>
<dbReference type="PANTHER" id="PTHR19846">
    <property type="entry name" value="WD40 REPEAT PROTEIN"/>
    <property type="match status" value="1"/>
</dbReference>